<keyword evidence="4" id="KW-0378">Hydrolase</keyword>
<evidence type="ECO:0000259" key="7">
    <source>
        <dbReference type="Pfam" id="PF22939"/>
    </source>
</evidence>
<dbReference type="EMBL" id="JAZGSY010000189">
    <property type="protein sequence ID" value="KAL1838860.1"/>
    <property type="molecule type" value="Genomic_DNA"/>
</dbReference>
<accession>A0ABR3VAK8</accession>
<comment type="function">
    <text evidence="1 4">Involved in inositol deacylation of GPI-anchored proteins which plays important roles in the quality control and ER-associated degradation of GPI-anchored proteins.</text>
</comment>
<keyword evidence="4" id="KW-0472">Membrane</keyword>
<evidence type="ECO:0000313" key="10">
    <source>
        <dbReference type="Proteomes" id="UP001583172"/>
    </source>
</evidence>
<dbReference type="InterPro" id="IPR036322">
    <property type="entry name" value="WD40_repeat_dom_sf"/>
</dbReference>
<evidence type="ECO:0000256" key="2">
    <source>
        <dbReference type="ARBA" id="ARBA00015856"/>
    </source>
</evidence>
<keyword evidence="4" id="KW-0813">Transport</keyword>
<dbReference type="Gene3D" id="2.130.10.10">
    <property type="entry name" value="YVTN repeat-like/Quinoprotein amine dehydrogenase"/>
    <property type="match status" value="2"/>
</dbReference>
<dbReference type="Pfam" id="PF24883">
    <property type="entry name" value="NPHP3_N"/>
    <property type="match status" value="1"/>
</dbReference>
<dbReference type="InterPro" id="IPR054471">
    <property type="entry name" value="GPIID_WHD"/>
</dbReference>
<feature type="domain" description="Nephrocystin 3-like N-terminal" evidence="8">
    <location>
        <begin position="351"/>
        <end position="515"/>
    </location>
</feature>
<dbReference type="EC" id="3.1.-.-" evidence="4"/>
<dbReference type="PANTHER" id="PTHR10039">
    <property type="entry name" value="AMELOGENIN"/>
    <property type="match status" value="1"/>
</dbReference>
<evidence type="ECO:0000256" key="4">
    <source>
        <dbReference type="RuleBase" id="RU365011"/>
    </source>
</evidence>
<dbReference type="InterPro" id="IPR027417">
    <property type="entry name" value="P-loop_NTPase"/>
</dbReference>
<keyword evidence="3" id="KW-0677">Repeat</keyword>
<evidence type="ECO:0000259" key="6">
    <source>
        <dbReference type="Pfam" id="PF07819"/>
    </source>
</evidence>
<dbReference type="InterPro" id="IPR029058">
    <property type="entry name" value="AB_hydrolase_fold"/>
</dbReference>
<evidence type="ECO:0000259" key="8">
    <source>
        <dbReference type="Pfam" id="PF24883"/>
    </source>
</evidence>
<keyword evidence="4" id="KW-0653">Protein transport</keyword>
<evidence type="ECO:0000256" key="5">
    <source>
        <dbReference type="SAM" id="MobiDB-lite"/>
    </source>
</evidence>
<name>A0ABR3VAK8_HUMIN</name>
<dbReference type="SUPFAM" id="SSF52540">
    <property type="entry name" value="P-loop containing nucleoside triphosphate hydrolases"/>
    <property type="match status" value="1"/>
</dbReference>
<gene>
    <name evidence="9" type="ORF">VTJ49DRAFT_2113</name>
</gene>
<feature type="compositionally biased region" description="Polar residues" evidence="5">
    <location>
        <begin position="1"/>
        <end position="22"/>
    </location>
</feature>
<feature type="domain" description="GPI inositol-deacylase PGAP1-like alpha/beta" evidence="6">
    <location>
        <begin position="64"/>
        <end position="195"/>
    </location>
</feature>
<dbReference type="Pfam" id="PF07819">
    <property type="entry name" value="PGAP1"/>
    <property type="match status" value="1"/>
</dbReference>
<dbReference type="Gene3D" id="3.40.50.1820">
    <property type="entry name" value="alpha/beta hydrolase"/>
    <property type="match status" value="1"/>
</dbReference>
<dbReference type="SUPFAM" id="SSF53474">
    <property type="entry name" value="alpha/beta-Hydrolases"/>
    <property type="match status" value="1"/>
</dbReference>
<dbReference type="SUPFAM" id="SSF50978">
    <property type="entry name" value="WD40 repeat-like"/>
    <property type="match status" value="1"/>
</dbReference>
<comment type="caution">
    <text evidence="9">The sequence shown here is derived from an EMBL/GenBank/DDBJ whole genome shotgun (WGS) entry which is preliminary data.</text>
</comment>
<dbReference type="InterPro" id="IPR012908">
    <property type="entry name" value="PGAP1-ab_dom-like"/>
</dbReference>
<evidence type="ECO:0000256" key="3">
    <source>
        <dbReference type="ARBA" id="ARBA00022737"/>
    </source>
</evidence>
<sequence>MESKSGSDSPSQTPSQDGQSRRSLGFLQRVVSRRRPDSQPRVEAHGSLGLNLLFCPTEPLLELVFVHGLGGGSIKTWCFAEDVTKFWPKEWLPKESGFGNIRIYSYGYDADWQASKSTSTINVHDFGRELLEKIRNSTHILSSTTNPIVFVAHSMGGLVIKQAYVLARQDPSSAELAGRMKAMVFLGTPHRGSDLARTLNRILGAFPGRSSRSYISNLSGQNELLGLLNDSFRHFAPDVSLYSFYESRPTNLGLRSEMIVPKESAILGYPAEGIAKLDADHRHICKFESPSDPNYTSVLEVLRNTTKGILDSVSTKVEETWRDMRKIEAFLEMPARPDDDLGDVEEARVEGSCEWLAKNEAFQGWADPDSADSPVVYWLSANPGTGKSVLAGYVVNTLTNRNLNCSYYFFRHGDKDKSTVGGFLRSLLYQMAQQSTQLRQQFLSLIEKEAQFNKDDPKIIWRQFVRPIVNNPSACSTAHYWVLDALDECSDFETLFTAMGNIERRSRIRILITSRKLPEISQQFSELRGNRRAAITVVEDEISLKHTEADIRLYLEANQHKLHVGNEEQKAEFCARILDKSEYSFLWARIVLEELASAWSISEIQRILEEVPPKMVPLYSRALAIMSSRPPRRRLLTRAILTWIVCAVRPLTVAELREALKLDLEDEIRELEGAIASLCAQLVHIDNTGRAMMIHLTAKEFLTNPELDSEFRIDKDLGHLRLATNCLKFLCSEQMKVPRKLRASSKQAASQFQTRSPFAAYACLEFGEHLQRATPMDDTLSNLLCNFFGANVLSWIEYIATTGNLSVMTRTADSLNTYFRRNVQSSSASSEESVRLAQSWAVDLRRIVARFGPTLLVWPWTIYGHIPPFCPKSSAIVATAGSRFGRITINGLRDEHWNDRIACIDSSPDIPLAVACGDTIFAVAYSSQVIKLYYGNTCLYWKTFDNIFAIEDHLLFNGTNTHLISASGYTMKVLEIDSGSICWQVRTSDIIMTVAVTEDDKTLMAVDMDGNFTAWSIQSGRVEQQLCWRKKMPPPLSRKEALPSSAAFSPAGSYFGVSYLGGPVCVYDVESNGFHGFLEHEDDAGSQLHGRVPEELPCPAAMVFNTNRGNPTIAVAHDTGGVYIFDYKKCKQLAVACMVSSREFLRRQPHLELACSPDGSTLAVADIGVIHLVEFETLRPIYRVETDWSGCIHLSFSTDGLLLFDIRRTQCNVWEPAALLGMRKQDIPSTEAAEGTPIINKMDSDEPGDLITEEPNSDEMSITTIQLTDEGDFFFVGRDDGSVSVFETALGKQRRVLYRQQEPENWVVSLAWGSEKCVIASGKLHGFVVLELTPEPQHGWDVKAKVMEWRGGPTPFAMLFDPSNNFLLVSDETEHMVWDDFNDGLNKRIKRVIGVYGSRVLFLDRQGWVSSVDEGQLETRAYVRHFPIPSDWDWVSPLIMRVVHGGAES</sequence>
<proteinExistence type="inferred from homology"/>
<comment type="subcellular location">
    <subcellularLocation>
        <location evidence="4">Endoplasmic reticulum membrane</location>
    </subcellularLocation>
</comment>
<dbReference type="InterPro" id="IPR056884">
    <property type="entry name" value="NPHP3-like_N"/>
</dbReference>
<feature type="domain" description="GPI inositol-deacylase winged helix" evidence="7">
    <location>
        <begin position="633"/>
        <end position="713"/>
    </location>
</feature>
<dbReference type="PANTHER" id="PTHR10039:SF16">
    <property type="entry name" value="GPI INOSITOL-DEACYLASE"/>
    <property type="match status" value="1"/>
</dbReference>
<reference evidence="9 10" key="1">
    <citation type="journal article" date="2024" name="Commun. Biol.">
        <title>Comparative genomic analysis of thermophilic fungi reveals convergent evolutionary adaptations and gene losses.</title>
        <authorList>
            <person name="Steindorff A.S."/>
            <person name="Aguilar-Pontes M.V."/>
            <person name="Robinson A.J."/>
            <person name="Andreopoulos B."/>
            <person name="LaButti K."/>
            <person name="Kuo A."/>
            <person name="Mondo S."/>
            <person name="Riley R."/>
            <person name="Otillar R."/>
            <person name="Haridas S."/>
            <person name="Lipzen A."/>
            <person name="Grimwood J."/>
            <person name="Schmutz J."/>
            <person name="Clum A."/>
            <person name="Reid I.D."/>
            <person name="Moisan M.C."/>
            <person name="Butler G."/>
            <person name="Nguyen T.T.M."/>
            <person name="Dewar K."/>
            <person name="Conant G."/>
            <person name="Drula E."/>
            <person name="Henrissat B."/>
            <person name="Hansel C."/>
            <person name="Singer S."/>
            <person name="Hutchinson M.I."/>
            <person name="de Vries R.P."/>
            <person name="Natvig D.O."/>
            <person name="Powell A.J."/>
            <person name="Tsang A."/>
            <person name="Grigoriev I.V."/>
        </authorList>
    </citation>
    <scope>NUCLEOTIDE SEQUENCE [LARGE SCALE GENOMIC DNA]</scope>
    <source>
        <strain evidence="9 10">CBS 620.91</strain>
    </source>
</reference>
<evidence type="ECO:0000313" key="9">
    <source>
        <dbReference type="EMBL" id="KAL1838860.1"/>
    </source>
</evidence>
<evidence type="ECO:0000256" key="1">
    <source>
        <dbReference type="ARBA" id="ARBA00003496"/>
    </source>
</evidence>
<dbReference type="Proteomes" id="UP001583172">
    <property type="component" value="Unassembled WGS sequence"/>
</dbReference>
<protein>
    <recommendedName>
        <fullName evidence="2 4">GPI inositol-deacylase</fullName>
        <ecNumber evidence="4">3.1.-.-</ecNumber>
    </recommendedName>
</protein>
<dbReference type="Pfam" id="PF22939">
    <property type="entry name" value="WHD_GPIID"/>
    <property type="match status" value="1"/>
</dbReference>
<comment type="similarity">
    <text evidence="4">Belongs to the GPI inositol-deacylase family.</text>
</comment>
<keyword evidence="10" id="KW-1185">Reference proteome</keyword>
<feature type="region of interest" description="Disordered" evidence="5">
    <location>
        <begin position="1"/>
        <end position="24"/>
    </location>
</feature>
<organism evidence="9 10">
    <name type="scientific">Humicola insolens</name>
    <name type="common">Soft-rot fungus</name>
    <dbReference type="NCBI Taxonomy" id="85995"/>
    <lineage>
        <taxon>Eukaryota</taxon>
        <taxon>Fungi</taxon>
        <taxon>Dikarya</taxon>
        <taxon>Ascomycota</taxon>
        <taxon>Pezizomycotina</taxon>
        <taxon>Sordariomycetes</taxon>
        <taxon>Sordariomycetidae</taxon>
        <taxon>Sordariales</taxon>
        <taxon>Chaetomiaceae</taxon>
        <taxon>Mycothermus</taxon>
    </lineage>
</organism>
<dbReference type="Gene3D" id="3.40.50.300">
    <property type="entry name" value="P-loop containing nucleotide triphosphate hydrolases"/>
    <property type="match status" value="1"/>
</dbReference>
<dbReference type="InterPro" id="IPR015943">
    <property type="entry name" value="WD40/YVTN_repeat-like_dom_sf"/>
</dbReference>
<keyword evidence="4" id="KW-0256">Endoplasmic reticulum</keyword>